<dbReference type="Proteomes" id="UP000827768">
    <property type="component" value="Segment"/>
</dbReference>
<organism evidence="1 3">
    <name type="scientific">Microbacterium phage Pumpernickel</name>
    <dbReference type="NCBI Taxonomy" id="2885983"/>
    <lineage>
        <taxon>Viruses</taxon>
        <taxon>Duplodnaviria</taxon>
        <taxon>Heunggongvirae</taxon>
        <taxon>Uroviricota</taxon>
        <taxon>Caudoviricetes</taxon>
        <taxon>Pumpernickelvirus</taxon>
        <taxon>Pumpernickelvirus pumpernickel</taxon>
    </lineage>
</organism>
<keyword evidence="3" id="KW-1185">Reference proteome</keyword>
<dbReference type="GeneID" id="80019652"/>
<protein>
    <submittedName>
        <fullName evidence="1">Uncharacterized protein</fullName>
    </submittedName>
</protein>
<dbReference type="EMBL" id="OK040790">
    <property type="protein sequence ID" value="UDL16063.1"/>
    <property type="molecule type" value="Genomic_DNA"/>
</dbReference>
<name>A0AAE8Y7C2_9CAUD</name>
<gene>
    <name evidence="1" type="primary">12</name>
    <name evidence="2" type="synonym">313</name>
    <name evidence="1" type="ORF">SEA_PUMPERNICKEL_12</name>
    <name evidence="2" type="ORF">SEA_PUMPERNICKEL_313</name>
</gene>
<evidence type="ECO:0000313" key="1">
    <source>
        <dbReference type="EMBL" id="UDL15803.1"/>
    </source>
</evidence>
<accession>A0AAE8Y7C2</accession>
<sequence>MSAPTETLRRYVEAVIHDQEPEAPTIFYSEDGSEALILGYGEGFRDGYRIVKMDDEYVVLNGAYEEDEDEVWMTHEELDEAVEACYG</sequence>
<dbReference type="EMBL" id="OK040790">
    <property type="protein sequence ID" value="UDL15803.1"/>
    <property type="molecule type" value="Genomic_DNA"/>
</dbReference>
<dbReference type="KEGG" id="vg:80019652"/>
<reference evidence="1" key="1">
    <citation type="submission" date="2021-09" db="EMBL/GenBank/DDBJ databases">
        <authorList>
            <person name="Andersen S.H."/>
            <person name="Beall E.A."/>
            <person name="Cappelle B."/>
            <person name="Falteisek K.J."/>
            <person name="Fenske B.A."/>
            <person name="Gansluckner N.W."/>
            <person name="Gilbertson S.M."/>
            <person name="Krings K.J."/>
            <person name="Mobeck M."/>
            <person name="Odeku J.O."/>
            <person name="Poncelet M.E."/>
            <person name="Rohr J.R."/>
            <person name="Rolands L."/>
            <person name="Whipple C.D."/>
            <person name="Whipple E.M."/>
            <person name="Spring A.M."/>
            <person name="Klyczek K."/>
            <person name="Garlena R.A."/>
            <person name="Russell D.A."/>
            <person name="Pope W.H."/>
            <person name="Jacobs-Sera D."/>
            <person name="Hatfull G.F."/>
        </authorList>
    </citation>
    <scope>NUCLEOTIDE SEQUENCE</scope>
</reference>
<proteinExistence type="predicted"/>
<evidence type="ECO:0000313" key="3">
    <source>
        <dbReference type="Proteomes" id="UP000827768"/>
    </source>
</evidence>
<dbReference type="RefSeq" id="YP_010755043.1">
    <property type="nucleotide sequence ID" value="NC_073468.1"/>
</dbReference>
<evidence type="ECO:0000313" key="2">
    <source>
        <dbReference type="EMBL" id="UDL16063.1"/>
    </source>
</evidence>